<feature type="transmembrane region" description="Helical" evidence="2">
    <location>
        <begin position="171"/>
        <end position="194"/>
    </location>
</feature>
<feature type="compositionally biased region" description="Basic and acidic residues" evidence="1">
    <location>
        <begin position="334"/>
        <end position="346"/>
    </location>
</feature>
<sequence length="346" mass="38430">MPSSAPSQTSVESASGFASWPLAVSILLVTNLVIYCVNRNSWPARFLAKLFGNSCLKGCNGGTFHATRTVTGQRTLPYPQQFWAFDVICPSDVVCSALVPVPVLLVWRLGVLAHFGATILVDALDDGINSNFMVFFTHWTLVAMGVQGLVSTTVTAIHVRRKQSEITWNFGLKLMLVLEQTVPTSALFLTLFYWAALYDPETEDVSGSNLMKHGINVVVMLCSFFLSNIPFISYHIQFTVLFLTAYCVFMWIYAEATGVWTYSVLDYSESTSLLYYVLVPILLVICFYIWFLLGMLRDVVSYKCCKRDAFVRMPFHDSAVAGAITSSSAAHTGPQDDKTTTDEEAQ</sequence>
<keyword evidence="2" id="KW-0472">Membrane</keyword>
<evidence type="ECO:0000256" key="1">
    <source>
        <dbReference type="SAM" id="MobiDB-lite"/>
    </source>
</evidence>
<dbReference type="AlphaFoldDB" id="A0A7S1TAS5"/>
<reference evidence="3" key="1">
    <citation type="submission" date="2021-01" db="EMBL/GenBank/DDBJ databases">
        <authorList>
            <person name="Corre E."/>
            <person name="Pelletier E."/>
            <person name="Niang G."/>
            <person name="Scheremetjew M."/>
            <person name="Finn R."/>
            <person name="Kale V."/>
            <person name="Holt S."/>
            <person name="Cochrane G."/>
            <person name="Meng A."/>
            <person name="Brown T."/>
            <person name="Cohen L."/>
        </authorList>
    </citation>
    <scope>NUCLEOTIDE SEQUENCE</scope>
    <source>
        <strain evidence="3">PLY429</strain>
    </source>
</reference>
<feature type="transmembrane region" description="Helical" evidence="2">
    <location>
        <begin position="20"/>
        <end position="37"/>
    </location>
</feature>
<evidence type="ECO:0000313" key="3">
    <source>
        <dbReference type="EMBL" id="CAD9230399.1"/>
    </source>
</evidence>
<keyword evidence="2" id="KW-1133">Transmembrane helix</keyword>
<evidence type="ECO:0000256" key="2">
    <source>
        <dbReference type="SAM" id="Phobius"/>
    </source>
</evidence>
<name>A0A7S1TAS5_9CHLO</name>
<feature type="transmembrane region" description="Helical" evidence="2">
    <location>
        <begin position="105"/>
        <end position="124"/>
    </location>
</feature>
<feature type="transmembrane region" description="Helical" evidence="2">
    <location>
        <begin position="238"/>
        <end position="254"/>
    </location>
</feature>
<protein>
    <submittedName>
        <fullName evidence="3">Uncharacterized protein</fullName>
    </submittedName>
</protein>
<accession>A0A7S1TAS5</accession>
<feature type="transmembrane region" description="Helical" evidence="2">
    <location>
        <begin position="214"/>
        <end position="231"/>
    </location>
</feature>
<feature type="transmembrane region" description="Helical" evidence="2">
    <location>
        <begin position="274"/>
        <end position="293"/>
    </location>
</feature>
<dbReference type="PANTHER" id="PTHR12242:SF1">
    <property type="entry name" value="MYND-TYPE DOMAIN-CONTAINING PROTEIN"/>
    <property type="match status" value="1"/>
</dbReference>
<dbReference type="PANTHER" id="PTHR12242">
    <property type="entry name" value="OS02G0130600 PROTEIN-RELATED"/>
    <property type="match status" value="1"/>
</dbReference>
<proteinExistence type="predicted"/>
<gene>
    <name evidence="3" type="ORF">TCHU04912_LOCUS22724</name>
</gene>
<feature type="transmembrane region" description="Helical" evidence="2">
    <location>
        <begin position="136"/>
        <end position="159"/>
    </location>
</feature>
<dbReference type="EMBL" id="HBGG01043931">
    <property type="protein sequence ID" value="CAD9230399.1"/>
    <property type="molecule type" value="Transcribed_RNA"/>
</dbReference>
<organism evidence="3">
    <name type="scientific">Tetraselmis chuii</name>
    <dbReference type="NCBI Taxonomy" id="63592"/>
    <lineage>
        <taxon>Eukaryota</taxon>
        <taxon>Viridiplantae</taxon>
        <taxon>Chlorophyta</taxon>
        <taxon>core chlorophytes</taxon>
        <taxon>Chlorodendrophyceae</taxon>
        <taxon>Chlorodendrales</taxon>
        <taxon>Chlorodendraceae</taxon>
        <taxon>Tetraselmis</taxon>
    </lineage>
</organism>
<feature type="region of interest" description="Disordered" evidence="1">
    <location>
        <begin position="326"/>
        <end position="346"/>
    </location>
</feature>
<keyword evidence="2" id="KW-0812">Transmembrane</keyword>
<dbReference type="GO" id="GO:0016020">
    <property type="term" value="C:membrane"/>
    <property type="evidence" value="ECO:0007669"/>
    <property type="project" value="TreeGrafter"/>
</dbReference>